<dbReference type="SUPFAM" id="SSF49764">
    <property type="entry name" value="HSP20-like chaperones"/>
    <property type="match status" value="1"/>
</dbReference>
<proteinExistence type="predicted"/>
<dbReference type="CDD" id="cd06467">
    <property type="entry name" value="p23_NUDC_like"/>
    <property type="match status" value="1"/>
</dbReference>
<dbReference type="PROSITE" id="PS51203">
    <property type="entry name" value="CS"/>
    <property type="match status" value="1"/>
</dbReference>
<dbReference type="AlphaFoldDB" id="A0AB34IR55"/>
<dbReference type="InterPro" id="IPR008978">
    <property type="entry name" value="HSP20-like_chaperone"/>
</dbReference>
<protein>
    <recommendedName>
        <fullName evidence="3">CS domain-containing protein</fullName>
    </recommendedName>
</protein>
<dbReference type="Gene3D" id="2.60.40.790">
    <property type="match status" value="1"/>
</dbReference>
<feature type="domain" description="CS" evidence="3">
    <location>
        <begin position="124"/>
        <end position="217"/>
    </location>
</feature>
<comment type="subcellular location">
    <subcellularLocation>
        <location evidence="1">Cytoplasm</location>
    </subcellularLocation>
</comment>
<keyword evidence="2" id="KW-0963">Cytoplasm</keyword>
<dbReference type="InterPro" id="IPR007052">
    <property type="entry name" value="CS_dom"/>
</dbReference>
<reference evidence="4 5" key="1">
    <citation type="journal article" date="2024" name="Science">
        <title>Giant polyketide synthase enzymes in the biosynthesis of giant marine polyether toxins.</title>
        <authorList>
            <person name="Fallon T.R."/>
            <person name="Shende V.V."/>
            <person name="Wierzbicki I.H."/>
            <person name="Pendleton A.L."/>
            <person name="Watervoot N.F."/>
            <person name="Auber R.P."/>
            <person name="Gonzalez D.J."/>
            <person name="Wisecaver J.H."/>
            <person name="Moore B.S."/>
        </authorList>
    </citation>
    <scope>NUCLEOTIDE SEQUENCE [LARGE SCALE GENOMIC DNA]</scope>
    <source>
        <strain evidence="4 5">12B1</strain>
    </source>
</reference>
<dbReference type="Pfam" id="PF04969">
    <property type="entry name" value="CS"/>
    <property type="match status" value="1"/>
</dbReference>
<keyword evidence="5" id="KW-1185">Reference proteome</keyword>
<evidence type="ECO:0000313" key="5">
    <source>
        <dbReference type="Proteomes" id="UP001515480"/>
    </source>
</evidence>
<dbReference type="PANTHER" id="PTHR12356:SF3">
    <property type="entry name" value="NUCLEAR MIGRATION PROTEIN NUDC"/>
    <property type="match status" value="1"/>
</dbReference>
<dbReference type="EMBL" id="JBGBPQ010000020">
    <property type="protein sequence ID" value="KAL1503954.1"/>
    <property type="molecule type" value="Genomic_DNA"/>
</dbReference>
<evidence type="ECO:0000256" key="1">
    <source>
        <dbReference type="ARBA" id="ARBA00004496"/>
    </source>
</evidence>
<sequence length="320" mass="35732">MLEDREIYELRQLCTTGGLSQDSLGALIDAGLSVPTLVRSEAAAMAATKKAGLGLADRQKLREALRKHKDDVLSAEQPRILEIGDDAEAYHIVAAQHHMAEARAKARAHGAEEAKGVEVVKNGNICAGYRWTQELTELTVSIELPPGTTKRDVVCKFSMQNFTAGLRGHPPIVEGALFSKIKVDDCMWQLQDSHKLIVTLQKLIVSSEEQRWWPCLIQGEPEIDTSKCESGASTNLMVSEGQRISIQKIELPELKDGEKRKYSPEAAEKAWRDFFKKFPDMHAWEITFNANSEKSMEEQLVETLEKSLAKDKGEWERGTS</sequence>
<gene>
    <name evidence="4" type="ORF">AB1Y20_010372</name>
</gene>
<dbReference type="GO" id="GO:0051082">
    <property type="term" value="F:unfolded protein binding"/>
    <property type="evidence" value="ECO:0007669"/>
    <property type="project" value="TreeGrafter"/>
</dbReference>
<dbReference type="GO" id="GO:0005737">
    <property type="term" value="C:cytoplasm"/>
    <property type="evidence" value="ECO:0007669"/>
    <property type="project" value="UniProtKB-SubCell"/>
</dbReference>
<organism evidence="4 5">
    <name type="scientific">Prymnesium parvum</name>
    <name type="common">Toxic golden alga</name>
    <dbReference type="NCBI Taxonomy" id="97485"/>
    <lineage>
        <taxon>Eukaryota</taxon>
        <taxon>Haptista</taxon>
        <taxon>Haptophyta</taxon>
        <taxon>Prymnesiophyceae</taxon>
        <taxon>Prymnesiales</taxon>
        <taxon>Prymnesiaceae</taxon>
        <taxon>Prymnesium</taxon>
    </lineage>
</organism>
<comment type="caution">
    <text evidence="4">The sequence shown here is derived from an EMBL/GenBank/DDBJ whole genome shotgun (WGS) entry which is preliminary data.</text>
</comment>
<name>A0AB34IR55_PRYPA</name>
<evidence type="ECO:0000313" key="4">
    <source>
        <dbReference type="EMBL" id="KAL1503954.1"/>
    </source>
</evidence>
<evidence type="ECO:0000256" key="2">
    <source>
        <dbReference type="ARBA" id="ARBA00022490"/>
    </source>
</evidence>
<dbReference type="PANTHER" id="PTHR12356">
    <property type="entry name" value="NUCLEAR MOVEMENT PROTEIN NUDC"/>
    <property type="match status" value="1"/>
</dbReference>
<dbReference type="InterPro" id="IPR037898">
    <property type="entry name" value="NudC_fam"/>
</dbReference>
<dbReference type="Proteomes" id="UP001515480">
    <property type="component" value="Unassembled WGS sequence"/>
</dbReference>
<accession>A0AB34IR55</accession>
<evidence type="ECO:0000259" key="3">
    <source>
        <dbReference type="PROSITE" id="PS51203"/>
    </source>
</evidence>
<dbReference type="GO" id="GO:0006457">
    <property type="term" value="P:protein folding"/>
    <property type="evidence" value="ECO:0007669"/>
    <property type="project" value="TreeGrafter"/>
</dbReference>